<name>A0ABQ8BGT3_BRANA</name>
<evidence type="ECO:0000313" key="2">
    <source>
        <dbReference type="Proteomes" id="UP000824890"/>
    </source>
</evidence>
<reference evidence="1 2" key="1">
    <citation type="submission" date="2021-05" db="EMBL/GenBank/DDBJ databases">
        <title>Genome Assembly of Synthetic Allotetraploid Brassica napus Reveals Homoeologous Exchanges between Subgenomes.</title>
        <authorList>
            <person name="Davis J.T."/>
        </authorList>
    </citation>
    <scope>NUCLEOTIDE SEQUENCE [LARGE SCALE GENOMIC DNA]</scope>
    <source>
        <strain evidence="2">cv. Da-Ae</strain>
        <tissue evidence="1">Seedling</tissue>
    </source>
</reference>
<evidence type="ECO:0000313" key="1">
    <source>
        <dbReference type="EMBL" id="KAH0904044.1"/>
    </source>
</evidence>
<dbReference type="EMBL" id="JAGKQM010000011">
    <property type="protein sequence ID" value="KAH0904044.1"/>
    <property type="molecule type" value="Genomic_DNA"/>
</dbReference>
<organism evidence="1 2">
    <name type="scientific">Brassica napus</name>
    <name type="common">Rape</name>
    <dbReference type="NCBI Taxonomy" id="3708"/>
    <lineage>
        <taxon>Eukaryota</taxon>
        <taxon>Viridiplantae</taxon>
        <taxon>Streptophyta</taxon>
        <taxon>Embryophyta</taxon>
        <taxon>Tracheophyta</taxon>
        <taxon>Spermatophyta</taxon>
        <taxon>Magnoliopsida</taxon>
        <taxon>eudicotyledons</taxon>
        <taxon>Gunneridae</taxon>
        <taxon>Pentapetalae</taxon>
        <taxon>rosids</taxon>
        <taxon>malvids</taxon>
        <taxon>Brassicales</taxon>
        <taxon>Brassicaceae</taxon>
        <taxon>Brassiceae</taxon>
        <taxon>Brassica</taxon>
    </lineage>
</organism>
<protein>
    <submittedName>
        <fullName evidence="1">Uncharacterized protein</fullName>
    </submittedName>
</protein>
<feature type="non-terminal residue" evidence="1">
    <location>
        <position position="1"/>
    </location>
</feature>
<sequence>VWRKIHGYRRNIPLRRHLKQLEKLSRVLLWVQKENMAMVVKHISMSLAMETRAMVSRGELTFQDIYGAEALLNEEDEGSYSSDWEPVQQKMPFEFVKWCCFSCTMENPDTGLSPKLKRNAEVRFCFFSNMSLRYIAISVPHYLTSSNTKRAHVSFILILGNSSATSSTAVGFEEIMSKLQSIVNITSQLLYSLNALQTTEFLFTSKVEAIETTNGWSTFPAPNILGSFSV</sequence>
<dbReference type="Proteomes" id="UP000824890">
    <property type="component" value="Unassembled WGS sequence"/>
</dbReference>
<keyword evidence="2" id="KW-1185">Reference proteome</keyword>
<proteinExistence type="predicted"/>
<comment type="caution">
    <text evidence="1">The sequence shown here is derived from an EMBL/GenBank/DDBJ whole genome shotgun (WGS) entry which is preliminary data.</text>
</comment>
<gene>
    <name evidence="1" type="ORF">HID58_043547</name>
</gene>
<feature type="non-terminal residue" evidence="1">
    <location>
        <position position="230"/>
    </location>
</feature>
<accession>A0ABQ8BGT3</accession>